<feature type="domain" description="Flagellin C-terminal" evidence="5">
    <location>
        <begin position="229"/>
        <end position="306"/>
    </location>
</feature>
<dbReference type="AlphaFoldDB" id="B9M0G4"/>
<dbReference type="PANTHER" id="PTHR42792:SF1">
    <property type="entry name" value="FLAGELLAR HOOK-ASSOCIATED PROTEIN 3"/>
    <property type="match status" value="1"/>
</dbReference>
<dbReference type="NCBIfam" id="TIGR02550">
    <property type="entry name" value="flagell_flgL"/>
    <property type="match status" value="1"/>
</dbReference>
<keyword evidence="6" id="KW-0966">Cell projection</keyword>
<dbReference type="PANTHER" id="PTHR42792">
    <property type="entry name" value="FLAGELLIN"/>
    <property type="match status" value="1"/>
</dbReference>
<dbReference type="InterPro" id="IPR001029">
    <property type="entry name" value="Flagellin_N"/>
</dbReference>
<protein>
    <submittedName>
        <fullName evidence="6">Flagellar hook-filament junction protein FlgL</fullName>
    </submittedName>
</protein>
<dbReference type="HOGENOM" id="CLU_024437_2_1_7"/>
<dbReference type="KEGG" id="geo:Geob_0636"/>
<evidence type="ECO:0000313" key="7">
    <source>
        <dbReference type="Proteomes" id="UP000007721"/>
    </source>
</evidence>
<dbReference type="eggNOG" id="COG1344">
    <property type="taxonomic scope" value="Bacteria"/>
</dbReference>
<dbReference type="InterPro" id="IPR001492">
    <property type="entry name" value="Flagellin"/>
</dbReference>
<keyword evidence="6" id="KW-0282">Flagellum</keyword>
<dbReference type="Gene3D" id="1.20.1330.10">
    <property type="entry name" value="f41 fragment of flagellin, N-terminal domain"/>
    <property type="match status" value="1"/>
</dbReference>
<keyword evidence="6" id="KW-0969">Cilium</keyword>
<proteinExistence type="inferred from homology"/>
<dbReference type="SUPFAM" id="SSF64518">
    <property type="entry name" value="Phase 1 flagellin"/>
    <property type="match status" value="1"/>
</dbReference>
<evidence type="ECO:0000259" key="5">
    <source>
        <dbReference type="Pfam" id="PF00700"/>
    </source>
</evidence>
<organism evidence="6 7">
    <name type="scientific">Geotalea daltonii (strain DSM 22248 / JCM 15807 / FRC-32)</name>
    <name type="common">Geobacter daltonii</name>
    <dbReference type="NCBI Taxonomy" id="316067"/>
    <lineage>
        <taxon>Bacteria</taxon>
        <taxon>Pseudomonadati</taxon>
        <taxon>Thermodesulfobacteriota</taxon>
        <taxon>Desulfuromonadia</taxon>
        <taxon>Geobacterales</taxon>
        <taxon>Geobacteraceae</taxon>
        <taxon>Geotalea</taxon>
    </lineage>
</organism>
<gene>
    <name evidence="6" type="primary">flgL</name>
    <name evidence="6" type="ordered locus">Geob_0636</name>
</gene>
<dbReference type="RefSeq" id="WP_012645730.1">
    <property type="nucleotide sequence ID" value="NC_011979.1"/>
</dbReference>
<evidence type="ECO:0000256" key="2">
    <source>
        <dbReference type="ARBA" id="ARBA00005709"/>
    </source>
</evidence>
<name>B9M0G4_GEODF</name>
<comment type="similarity">
    <text evidence="2">Belongs to the bacterial flagellin family.</text>
</comment>
<reference evidence="6 7" key="1">
    <citation type="submission" date="2009-01" db="EMBL/GenBank/DDBJ databases">
        <title>Complete sequence of Geobacter sp. FRC-32.</title>
        <authorList>
            <consortium name="US DOE Joint Genome Institute"/>
            <person name="Lucas S."/>
            <person name="Copeland A."/>
            <person name="Lapidus A."/>
            <person name="Glavina del Rio T."/>
            <person name="Dalin E."/>
            <person name="Tice H."/>
            <person name="Bruce D."/>
            <person name="Goodwin L."/>
            <person name="Pitluck S."/>
            <person name="Saunders E."/>
            <person name="Brettin T."/>
            <person name="Detter J.C."/>
            <person name="Han C."/>
            <person name="Larimer F."/>
            <person name="Land M."/>
            <person name="Hauser L."/>
            <person name="Kyrpides N."/>
            <person name="Ovchinnikova G."/>
            <person name="Kostka J."/>
            <person name="Richardson P."/>
        </authorList>
    </citation>
    <scope>NUCLEOTIDE SEQUENCE [LARGE SCALE GENOMIC DNA]</scope>
    <source>
        <strain evidence="7">DSM 22248 / JCM 15807 / FRC-32</strain>
    </source>
</reference>
<accession>B9M0G4</accession>
<keyword evidence="7" id="KW-1185">Reference proteome</keyword>
<dbReference type="Pfam" id="PF00700">
    <property type="entry name" value="Flagellin_C"/>
    <property type="match status" value="1"/>
</dbReference>
<comment type="subcellular location">
    <subcellularLocation>
        <location evidence="1">Bacterial flagellum</location>
    </subcellularLocation>
</comment>
<sequence>MRVTPGMTADNALYNLQQGRSKLDQLQEQIASGSVINRPSDDPISTRQILAMQNGVTEGDQYLSNIEKGNIWLNITNTALTGMSSIMAQVKTIASNMISTSTDANMIANATTNLTQLKNQLIDLGNTQIGNQYVFGGFDNSTAPFDASGVFSGTDDPMKVDIARNSSVAINITGGDLLRGGTPAVGAGSGATAGTRPADIIDSIDKLIAAITSSSAADIVDGVKNMKASADQIAAAQSTVAGNMMRLDNAKTMIVNNQNTLKNIISSKQNVDYAKAATELSQQQTAFEAALSATAKISRLSLLDYI</sequence>
<dbReference type="STRING" id="316067.Geob_0636"/>
<evidence type="ECO:0000256" key="3">
    <source>
        <dbReference type="ARBA" id="ARBA00023143"/>
    </source>
</evidence>
<dbReference type="GO" id="GO:0071973">
    <property type="term" value="P:bacterial-type flagellum-dependent cell motility"/>
    <property type="evidence" value="ECO:0007669"/>
    <property type="project" value="InterPro"/>
</dbReference>
<evidence type="ECO:0000256" key="1">
    <source>
        <dbReference type="ARBA" id="ARBA00004365"/>
    </source>
</evidence>
<dbReference type="GO" id="GO:0005198">
    <property type="term" value="F:structural molecule activity"/>
    <property type="evidence" value="ECO:0007669"/>
    <property type="project" value="InterPro"/>
</dbReference>
<dbReference type="InterPro" id="IPR046358">
    <property type="entry name" value="Flagellin_C"/>
</dbReference>
<evidence type="ECO:0000313" key="6">
    <source>
        <dbReference type="EMBL" id="ACM19001.1"/>
    </source>
</evidence>
<dbReference type="Proteomes" id="UP000007721">
    <property type="component" value="Chromosome"/>
</dbReference>
<dbReference type="EMBL" id="CP001390">
    <property type="protein sequence ID" value="ACM19001.1"/>
    <property type="molecule type" value="Genomic_DNA"/>
</dbReference>
<dbReference type="Pfam" id="PF00669">
    <property type="entry name" value="Flagellin_N"/>
    <property type="match status" value="1"/>
</dbReference>
<dbReference type="OrthoDB" id="9758307at2"/>
<dbReference type="GO" id="GO:0009424">
    <property type="term" value="C:bacterial-type flagellum hook"/>
    <property type="evidence" value="ECO:0007669"/>
    <property type="project" value="InterPro"/>
</dbReference>
<evidence type="ECO:0000259" key="4">
    <source>
        <dbReference type="Pfam" id="PF00669"/>
    </source>
</evidence>
<keyword evidence="3" id="KW-0975">Bacterial flagellum</keyword>
<feature type="domain" description="Flagellin N-terminal" evidence="4">
    <location>
        <begin position="7"/>
        <end position="135"/>
    </location>
</feature>
<dbReference type="InterPro" id="IPR013384">
    <property type="entry name" value="Flagell_FlgL"/>
</dbReference>